<organism evidence="8">
    <name type="scientific">Photinus pyralis</name>
    <name type="common">Common eastern firefly</name>
    <name type="synonym">Lampyris pyralis</name>
    <dbReference type="NCBI Taxonomy" id="7054"/>
    <lineage>
        <taxon>Eukaryota</taxon>
        <taxon>Metazoa</taxon>
        <taxon>Ecdysozoa</taxon>
        <taxon>Arthropoda</taxon>
        <taxon>Hexapoda</taxon>
        <taxon>Insecta</taxon>
        <taxon>Pterygota</taxon>
        <taxon>Neoptera</taxon>
        <taxon>Endopterygota</taxon>
        <taxon>Coleoptera</taxon>
        <taxon>Polyphaga</taxon>
        <taxon>Elateriformia</taxon>
        <taxon>Elateroidea</taxon>
        <taxon>Lampyridae</taxon>
        <taxon>Lampyrinae</taxon>
        <taxon>Photinus</taxon>
    </lineage>
</organism>
<sequence>MEDLNLEENDTERQSVREKLSTMSFEELIKLKEEIGAKEYNNIVLPPNEKSKAPRSFKRENKNRPRERSSKIPVSRLQMENTKKPNSRDPRFDPLCGNYDEKIFRTNYKFVKDIRMKEREQLAKELKKEKDPDKKHKIKLLIQRMDNQNREYDKRDKQRETQEGERKVIRQTLRKGQKPVFKKKSEKRLENLISKYEDLKSTNKLQKHMEKRYKKLAQKERKNK</sequence>
<keyword evidence="5 6" id="KW-0539">Nucleus</keyword>
<proteinExistence type="inferred from homology"/>
<dbReference type="PANTHER" id="PTHR21738:SF0">
    <property type="entry name" value="RIBOSOMAL RNA PROCESSING PROTEIN 36 HOMOLOG"/>
    <property type="match status" value="1"/>
</dbReference>
<feature type="compositionally biased region" description="Basic and acidic residues" evidence="7">
    <location>
        <begin position="81"/>
        <end position="92"/>
    </location>
</feature>
<keyword evidence="3 6" id="KW-0690">Ribosome biogenesis</keyword>
<dbReference type="EMBL" id="GEZM01086310">
    <property type="protein sequence ID" value="JAV59561.1"/>
    <property type="molecule type" value="Transcribed_RNA"/>
</dbReference>
<dbReference type="AlphaFoldDB" id="A0A1Y1KGR2"/>
<reference evidence="9" key="3">
    <citation type="submission" date="2019-08" db="EMBL/GenBank/DDBJ databases">
        <authorList>
            <consortium name="Photinus pyralis genome working group"/>
            <person name="Fallon T.R."/>
            <person name="Sander Lower S.E."/>
            <person name="Weng J.-K."/>
        </authorList>
    </citation>
    <scope>NUCLEOTIDE SEQUENCE</scope>
    <source>
        <strain evidence="9">1611_PpyrPB1</strain>
        <tissue evidence="9">Whole body</tissue>
    </source>
</reference>
<feature type="region of interest" description="Disordered" evidence="7">
    <location>
        <begin position="203"/>
        <end position="224"/>
    </location>
</feature>
<keyword evidence="4 6" id="KW-0698">rRNA processing</keyword>
<evidence type="ECO:0000313" key="8">
    <source>
        <dbReference type="EMBL" id="JAV59561.1"/>
    </source>
</evidence>
<dbReference type="Proteomes" id="UP000327044">
    <property type="component" value="Unassembled WGS sequence"/>
</dbReference>
<feature type="compositionally biased region" description="Basic and acidic residues" evidence="7">
    <location>
        <begin position="49"/>
        <end position="70"/>
    </location>
</feature>
<dbReference type="OrthoDB" id="448446at2759"/>
<evidence type="ECO:0000256" key="7">
    <source>
        <dbReference type="SAM" id="MobiDB-lite"/>
    </source>
</evidence>
<dbReference type="GO" id="GO:0005730">
    <property type="term" value="C:nucleolus"/>
    <property type="evidence" value="ECO:0007669"/>
    <property type="project" value="UniProtKB-SubCell"/>
</dbReference>
<feature type="region of interest" description="Disordered" evidence="7">
    <location>
        <begin position="145"/>
        <end position="183"/>
    </location>
</feature>
<keyword evidence="10" id="KW-1185">Reference proteome</keyword>
<dbReference type="Pfam" id="PF06102">
    <property type="entry name" value="RRP36"/>
    <property type="match status" value="1"/>
</dbReference>
<dbReference type="InParanoid" id="A0A1Y1KGR2"/>
<dbReference type="PANTHER" id="PTHR21738">
    <property type="entry name" value="RIBOSOMAL RNA PROCESSING PROTEIN 36 HOMOLOG"/>
    <property type="match status" value="1"/>
</dbReference>
<dbReference type="GO" id="GO:0000462">
    <property type="term" value="P:maturation of SSU-rRNA from tricistronic rRNA transcript (SSU-rRNA, 5.8S rRNA, LSU-rRNA)"/>
    <property type="evidence" value="ECO:0007669"/>
    <property type="project" value="TreeGrafter"/>
</dbReference>
<evidence type="ECO:0000256" key="3">
    <source>
        <dbReference type="ARBA" id="ARBA00022517"/>
    </source>
</evidence>
<dbReference type="FunCoup" id="A0A1Y1KGR2">
    <property type="interactions" value="1432"/>
</dbReference>
<reference evidence="8" key="1">
    <citation type="journal article" date="2016" name="Sci. Rep.">
        <title>Molecular characterization of firefly nuptial gifts: a multi-omics approach sheds light on postcopulatory sexual selection.</title>
        <authorList>
            <person name="Al-Wathiqui N."/>
            <person name="Fallon T.R."/>
            <person name="South A."/>
            <person name="Weng J.K."/>
            <person name="Lewis S.M."/>
        </authorList>
    </citation>
    <scope>NUCLEOTIDE SEQUENCE</scope>
</reference>
<evidence type="ECO:0000313" key="9">
    <source>
        <dbReference type="EMBL" id="KAB0792770.1"/>
    </source>
</evidence>
<evidence type="ECO:0000313" key="10">
    <source>
        <dbReference type="Proteomes" id="UP000327044"/>
    </source>
</evidence>
<accession>A0A1Y1KGR2</accession>
<feature type="compositionally biased region" description="Basic residues" evidence="7">
    <location>
        <begin position="172"/>
        <end position="183"/>
    </location>
</feature>
<comment type="function">
    <text evidence="6">Component of the 90S pre-ribosome involved in the maturation of rRNAs. Required for early cleavages of the pre-RNAs in the 40S ribosomal subunit maturation pathway.</text>
</comment>
<reference evidence="9 10" key="2">
    <citation type="journal article" date="2018" name="Elife">
        <title>Firefly genomes illuminate parallel origins of bioluminescence in beetles.</title>
        <authorList>
            <person name="Fallon T.R."/>
            <person name="Lower S.E."/>
            <person name="Chang C.H."/>
            <person name="Bessho-Uehara M."/>
            <person name="Martin G.J."/>
            <person name="Bewick A.J."/>
            <person name="Behringer M."/>
            <person name="Debat H.J."/>
            <person name="Wong I."/>
            <person name="Day J.C."/>
            <person name="Suvorov A."/>
            <person name="Silva C.J."/>
            <person name="Stanger-Hall K.F."/>
            <person name="Hall D.W."/>
            <person name="Schmitz R.J."/>
            <person name="Nelson D.R."/>
            <person name="Lewis S.M."/>
            <person name="Shigenobu S."/>
            <person name="Bybee S.M."/>
            <person name="Larracuente A.M."/>
            <person name="Oba Y."/>
            <person name="Weng J.K."/>
        </authorList>
    </citation>
    <scope>NUCLEOTIDE SEQUENCE [LARGE SCALE GENOMIC DNA]</scope>
    <source>
        <strain evidence="9">1611_PpyrPB1</strain>
        <tissue evidence="9">Whole body</tissue>
    </source>
</reference>
<feature type="region of interest" description="Disordered" evidence="7">
    <location>
        <begin position="45"/>
        <end position="96"/>
    </location>
</feature>
<feature type="compositionally biased region" description="Basic residues" evidence="7">
    <location>
        <begin position="205"/>
        <end position="216"/>
    </location>
</feature>
<evidence type="ECO:0000256" key="5">
    <source>
        <dbReference type="ARBA" id="ARBA00023242"/>
    </source>
</evidence>
<dbReference type="GO" id="GO:0030686">
    <property type="term" value="C:90S preribosome"/>
    <property type="evidence" value="ECO:0007669"/>
    <property type="project" value="TreeGrafter"/>
</dbReference>
<protein>
    <recommendedName>
        <fullName evidence="6">rRNA biogenesis protein RRP36</fullName>
    </recommendedName>
</protein>
<name>A0A1Y1KGR2_PHOPY</name>
<gene>
    <name evidence="9" type="ORF">PPYR_14729</name>
</gene>
<comment type="similarity">
    <text evidence="2 6">Belongs to the RRP36 family.</text>
</comment>
<feature type="compositionally biased region" description="Basic and acidic residues" evidence="7">
    <location>
        <begin position="147"/>
        <end position="168"/>
    </location>
</feature>
<evidence type="ECO:0000256" key="4">
    <source>
        <dbReference type="ARBA" id="ARBA00022552"/>
    </source>
</evidence>
<comment type="subunit">
    <text evidence="6">Associates with 90S and pre-40S pre-ribosomal particles.</text>
</comment>
<dbReference type="EMBL" id="VVIM01000010">
    <property type="protein sequence ID" value="KAB0792770.1"/>
    <property type="molecule type" value="Genomic_DNA"/>
</dbReference>
<dbReference type="InterPro" id="IPR009292">
    <property type="entry name" value="RRP36"/>
</dbReference>
<keyword evidence="6" id="KW-0687">Ribonucleoprotein</keyword>
<dbReference type="EMBL" id="GEZM01086311">
    <property type="protein sequence ID" value="JAV59560.1"/>
    <property type="molecule type" value="Transcribed_RNA"/>
</dbReference>
<evidence type="ECO:0000256" key="6">
    <source>
        <dbReference type="RuleBase" id="RU368027"/>
    </source>
</evidence>
<comment type="subcellular location">
    <subcellularLocation>
        <location evidence="1 6">Nucleus</location>
        <location evidence="1 6">Nucleolus</location>
    </subcellularLocation>
</comment>
<evidence type="ECO:0000256" key="1">
    <source>
        <dbReference type="ARBA" id="ARBA00004604"/>
    </source>
</evidence>
<evidence type="ECO:0000256" key="2">
    <source>
        <dbReference type="ARBA" id="ARBA00009418"/>
    </source>
</evidence>